<dbReference type="EMBL" id="FWEW01002321">
    <property type="protein sequence ID" value="SLM38219.1"/>
    <property type="molecule type" value="Genomic_DNA"/>
</dbReference>
<keyword evidence="2" id="KW-1185">Reference proteome</keyword>
<evidence type="ECO:0000313" key="2">
    <source>
        <dbReference type="Proteomes" id="UP000192927"/>
    </source>
</evidence>
<organism evidence="1 2">
    <name type="scientific">Lasallia pustulata</name>
    <dbReference type="NCBI Taxonomy" id="136370"/>
    <lineage>
        <taxon>Eukaryota</taxon>
        <taxon>Fungi</taxon>
        <taxon>Dikarya</taxon>
        <taxon>Ascomycota</taxon>
        <taxon>Pezizomycotina</taxon>
        <taxon>Lecanoromycetes</taxon>
        <taxon>OSLEUM clade</taxon>
        <taxon>Umbilicariomycetidae</taxon>
        <taxon>Umbilicariales</taxon>
        <taxon>Umbilicariaceae</taxon>
        <taxon>Lasallia</taxon>
    </lineage>
</organism>
<name>A0A1W5D5N7_9LECA</name>
<dbReference type="AlphaFoldDB" id="A0A1W5D5N7"/>
<proteinExistence type="predicted"/>
<reference evidence="2" key="1">
    <citation type="submission" date="2017-03" db="EMBL/GenBank/DDBJ databases">
        <authorList>
            <person name="Sharma R."/>
            <person name="Thines M."/>
        </authorList>
    </citation>
    <scope>NUCLEOTIDE SEQUENCE [LARGE SCALE GENOMIC DNA]</scope>
</reference>
<evidence type="ECO:0000313" key="1">
    <source>
        <dbReference type="EMBL" id="SLM38219.1"/>
    </source>
</evidence>
<dbReference type="Proteomes" id="UP000192927">
    <property type="component" value="Unassembled WGS sequence"/>
</dbReference>
<sequence length="141" mass="16146">MQVRSQNEIVKSTLQQFQNLLLGLFEAHDALESGSFTEQENSEYFEPSDNDQTRYHLRRPILERFTLITKQLVGYGALNDISVDDLRRLQHICEGPIEIAQTINLKIEDDASERELSQWHAQMRNAEIGILTTPSSCPKTA</sequence>
<accession>A0A1W5D5N7</accession>
<protein>
    <submittedName>
        <fullName evidence="1">Uncharacterized protein</fullName>
    </submittedName>
</protein>